<protein>
    <recommendedName>
        <fullName evidence="2">Putative gamma-glutamylcyclotransferase</fullName>
    </recommendedName>
</protein>
<keyword evidence="1" id="KW-0808">Transferase</keyword>
<evidence type="ECO:0000313" key="5">
    <source>
        <dbReference type="Proteomes" id="UP000290527"/>
    </source>
</evidence>
<feature type="domain" description="Gamma-glutamylcyclotransferase AIG2-like" evidence="3">
    <location>
        <begin position="3"/>
        <end position="102"/>
    </location>
</feature>
<dbReference type="PANTHER" id="PTHR31544">
    <property type="entry name" value="AIG2-LIKE PROTEIN D"/>
    <property type="match status" value="1"/>
</dbReference>
<dbReference type="InterPro" id="IPR036568">
    <property type="entry name" value="GGCT-like_sf"/>
</dbReference>
<evidence type="ECO:0000259" key="3">
    <source>
        <dbReference type="Pfam" id="PF06094"/>
    </source>
</evidence>
<dbReference type="Proteomes" id="UP000290527">
    <property type="component" value="Unassembled WGS sequence"/>
</dbReference>
<dbReference type="InterPro" id="IPR013024">
    <property type="entry name" value="GGCT-like"/>
</dbReference>
<dbReference type="GO" id="GO:0016740">
    <property type="term" value="F:transferase activity"/>
    <property type="evidence" value="ECO:0007669"/>
    <property type="project" value="UniProtKB-KW"/>
</dbReference>
<organism evidence="4 5">
    <name type="scientific">Methanofervidicoccus abyssi</name>
    <dbReference type="NCBI Taxonomy" id="2082189"/>
    <lineage>
        <taxon>Archaea</taxon>
        <taxon>Methanobacteriati</taxon>
        <taxon>Methanobacteriota</taxon>
        <taxon>Methanomada group</taxon>
        <taxon>Methanococci</taxon>
        <taxon>Methanococcales</taxon>
        <taxon>Methanofervidicoccus</taxon>
    </lineage>
</organism>
<proteinExistence type="predicted"/>
<accession>A0A401HNV4</accession>
<sequence length="104" mass="12516">MNLFVYGELMKDDVLLMLINRIPEKKKGKIKGYEKFFDYSIGYYGVRRREGSEVPGIILLDITEEELKVFDHFEDEGEYYYRVKTKAYDENGKEYEVFLYVRDL</sequence>
<dbReference type="CDD" id="cd06661">
    <property type="entry name" value="GGCT_like"/>
    <property type="match status" value="1"/>
</dbReference>
<dbReference type="Pfam" id="PF06094">
    <property type="entry name" value="GGACT"/>
    <property type="match status" value="1"/>
</dbReference>
<name>A0A401HNV4_9EURY</name>
<keyword evidence="5" id="KW-1185">Reference proteome</keyword>
<evidence type="ECO:0000256" key="2">
    <source>
        <dbReference type="ARBA" id="ARBA00030602"/>
    </source>
</evidence>
<dbReference type="EMBL" id="BFAX01000001">
    <property type="protein sequence ID" value="GBF35831.1"/>
    <property type="molecule type" value="Genomic_DNA"/>
</dbReference>
<comment type="caution">
    <text evidence="4">The sequence shown here is derived from an EMBL/GenBank/DDBJ whole genome shotgun (WGS) entry which is preliminary data.</text>
</comment>
<dbReference type="InterPro" id="IPR009288">
    <property type="entry name" value="AIG2-like_dom"/>
</dbReference>
<gene>
    <name evidence="4" type="ORF">MHHB_P0056</name>
</gene>
<dbReference type="Gene3D" id="3.10.490.10">
    <property type="entry name" value="Gamma-glutamyl cyclotransferase-like"/>
    <property type="match status" value="1"/>
</dbReference>
<evidence type="ECO:0000313" key="4">
    <source>
        <dbReference type="EMBL" id="GBF35831.1"/>
    </source>
</evidence>
<dbReference type="SUPFAM" id="SSF110857">
    <property type="entry name" value="Gamma-glutamyl cyclotransferase-like"/>
    <property type="match status" value="1"/>
</dbReference>
<dbReference type="InterPro" id="IPR045038">
    <property type="entry name" value="AIG2-like"/>
</dbReference>
<evidence type="ECO:0000256" key="1">
    <source>
        <dbReference type="ARBA" id="ARBA00022679"/>
    </source>
</evidence>
<dbReference type="OrthoDB" id="65489at2157"/>
<reference evidence="4 5" key="1">
    <citation type="journal article" date="2019" name="Int. J. Syst. Evol. Microbiol.">
        <title>Methanofervidicoccus abyssi gen. nov., sp. nov., a hydrogenotrophic methanogen, isolated from a hydrothermal vent chimney in the Mid-Cayman Spreading Center, the Caribbean Sea.</title>
        <authorList>
            <person name="Sakai S."/>
            <person name="Takaki Y."/>
            <person name="Miyazaki M."/>
            <person name="Ogawara M."/>
            <person name="Yanagawa K."/>
            <person name="Miyazaki J."/>
            <person name="Takai K."/>
        </authorList>
    </citation>
    <scope>NUCLEOTIDE SEQUENCE [LARGE SCALE GENOMIC DNA]</scope>
    <source>
        <strain evidence="4 5">HHB</strain>
    </source>
</reference>
<dbReference type="RefSeq" id="WP_131006626.1">
    <property type="nucleotide sequence ID" value="NZ_BFAX01000001.1"/>
</dbReference>
<dbReference type="AlphaFoldDB" id="A0A401HNV4"/>
<dbReference type="PANTHER" id="PTHR31544:SF2">
    <property type="entry name" value="AIG2-LIKE PROTEIN D"/>
    <property type="match status" value="1"/>
</dbReference>